<protein>
    <submittedName>
        <fullName evidence="2">Uncharacterized protein</fullName>
    </submittedName>
</protein>
<organism evidence="2 3">
    <name type="scientific">Ceratodon purpureus</name>
    <name type="common">Fire moss</name>
    <name type="synonym">Dicranum purpureum</name>
    <dbReference type="NCBI Taxonomy" id="3225"/>
    <lineage>
        <taxon>Eukaryota</taxon>
        <taxon>Viridiplantae</taxon>
        <taxon>Streptophyta</taxon>
        <taxon>Embryophyta</taxon>
        <taxon>Bryophyta</taxon>
        <taxon>Bryophytina</taxon>
        <taxon>Bryopsida</taxon>
        <taxon>Dicranidae</taxon>
        <taxon>Pseudoditrichales</taxon>
        <taxon>Ditrichaceae</taxon>
        <taxon>Ceratodon</taxon>
    </lineage>
</organism>
<name>A0A8T0GC15_CERPU</name>
<evidence type="ECO:0000256" key="1">
    <source>
        <dbReference type="SAM" id="MobiDB-lite"/>
    </source>
</evidence>
<keyword evidence="3" id="KW-1185">Reference proteome</keyword>
<proteinExistence type="predicted"/>
<evidence type="ECO:0000313" key="2">
    <source>
        <dbReference type="EMBL" id="KAG0556570.1"/>
    </source>
</evidence>
<sequence>MSCIQAHFRIAELAWLLSLNTNLLKNNALGDGRASKRLLPLVTQMALLVRIISSKLGCAMVLELLPSSHTTCLTPDSGSESNSPHRFPTATITLHNPQNPKQATIPRQNPKPRPPDSESVS</sequence>
<reference evidence="2 3" key="1">
    <citation type="submission" date="2020-06" db="EMBL/GenBank/DDBJ databases">
        <title>WGS assembly of Ceratodon purpureus strain R40.</title>
        <authorList>
            <person name="Carey S.B."/>
            <person name="Jenkins J."/>
            <person name="Shu S."/>
            <person name="Lovell J.T."/>
            <person name="Sreedasyam A."/>
            <person name="Maumus F."/>
            <person name="Tiley G.P."/>
            <person name="Fernandez-Pozo N."/>
            <person name="Barry K."/>
            <person name="Chen C."/>
            <person name="Wang M."/>
            <person name="Lipzen A."/>
            <person name="Daum C."/>
            <person name="Saski C.A."/>
            <person name="Payton A.C."/>
            <person name="Mcbreen J.C."/>
            <person name="Conrad R.E."/>
            <person name="Kollar L.M."/>
            <person name="Olsson S."/>
            <person name="Huttunen S."/>
            <person name="Landis J.B."/>
            <person name="Wickett N.J."/>
            <person name="Johnson M.G."/>
            <person name="Rensing S.A."/>
            <person name="Grimwood J."/>
            <person name="Schmutz J."/>
            <person name="Mcdaniel S.F."/>
        </authorList>
    </citation>
    <scope>NUCLEOTIDE SEQUENCE [LARGE SCALE GENOMIC DNA]</scope>
    <source>
        <strain evidence="2 3">R40</strain>
    </source>
</reference>
<feature type="compositionally biased region" description="Polar residues" evidence="1">
    <location>
        <begin position="74"/>
        <end position="107"/>
    </location>
</feature>
<comment type="caution">
    <text evidence="2">The sequence shown here is derived from an EMBL/GenBank/DDBJ whole genome shotgun (WGS) entry which is preliminary data.</text>
</comment>
<accession>A0A8T0GC15</accession>
<dbReference type="AlphaFoldDB" id="A0A8T0GC15"/>
<dbReference type="EMBL" id="CM026432">
    <property type="protein sequence ID" value="KAG0556570.1"/>
    <property type="molecule type" value="Genomic_DNA"/>
</dbReference>
<evidence type="ECO:0000313" key="3">
    <source>
        <dbReference type="Proteomes" id="UP000822688"/>
    </source>
</evidence>
<gene>
    <name evidence="2" type="ORF">KC19_11G063500</name>
</gene>
<dbReference type="Proteomes" id="UP000822688">
    <property type="component" value="Chromosome 11"/>
</dbReference>
<feature type="region of interest" description="Disordered" evidence="1">
    <location>
        <begin position="74"/>
        <end position="121"/>
    </location>
</feature>
<feature type="non-terminal residue" evidence="2">
    <location>
        <position position="121"/>
    </location>
</feature>